<gene>
    <name evidence="1" type="ORF">HYC85_020949</name>
</gene>
<dbReference type="EMBL" id="JACBKZ010000009">
    <property type="protein sequence ID" value="KAF5943307.1"/>
    <property type="molecule type" value="Genomic_DNA"/>
</dbReference>
<dbReference type="AlphaFoldDB" id="A0A7J7GS90"/>
<reference evidence="2" key="1">
    <citation type="journal article" date="2020" name="Nat. Commun.">
        <title>Genome assembly of wild tea tree DASZ reveals pedigree and selection history of tea varieties.</title>
        <authorList>
            <person name="Zhang W."/>
            <person name="Zhang Y."/>
            <person name="Qiu H."/>
            <person name="Guo Y."/>
            <person name="Wan H."/>
            <person name="Zhang X."/>
            <person name="Scossa F."/>
            <person name="Alseekh S."/>
            <person name="Zhang Q."/>
            <person name="Wang P."/>
            <person name="Xu L."/>
            <person name="Schmidt M.H."/>
            <person name="Jia X."/>
            <person name="Li D."/>
            <person name="Zhu A."/>
            <person name="Guo F."/>
            <person name="Chen W."/>
            <person name="Ni D."/>
            <person name="Usadel B."/>
            <person name="Fernie A.R."/>
            <person name="Wen W."/>
        </authorList>
    </citation>
    <scope>NUCLEOTIDE SEQUENCE [LARGE SCALE GENOMIC DNA]</scope>
    <source>
        <strain evidence="2">cv. G240</strain>
    </source>
</reference>
<sequence>MIAGELNQRSVQSSQLWCRHRGKDDTCSRARLLCRNTWMPENSRFGFSPQQGRQFQSCRVR</sequence>
<evidence type="ECO:0000313" key="2">
    <source>
        <dbReference type="Proteomes" id="UP000593564"/>
    </source>
</evidence>
<proteinExistence type="predicted"/>
<organism evidence="1 2">
    <name type="scientific">Camellia sinensis</name>
    <name type="common">Tea plant</name>
    <name type="synonym">Thea sinensis</name>
    <dbReference type="NCBI Taxonomy" id="4442"/>
    <lineage>
        <taxon>Eukaryota</taxon>
        <taxon>Viridiplantae</taxon>
        <taxon>Streptophyta</taxon>
        <taxon>Embryophyta</taxon>
        <taxon>Tracheophyta</taxon>
        <taxon>Spermatophyta</taxon>
        <taxon>Magnoliopsida</taxon>
        <taxon>eudicotyledons</taxon>
        <taxon>Gunneridae</taxon>
        <taxon>Pentapetalae</taxon>
        <taxon>asterids</taxon>
        <taxon>Ericales</taxon>
        <taxon>Theaceae</taxon>
        <taxon>Camellia</taxon>
    </lineage>
</organism>
<comment type="caution">
    <text evidence="1">The sequence shown here is derived from an EMBL/GenBank/DDBJ whole genome shotgun (WGS) entry which is preliminary data.</text>
</comment>
<accession>A0A7J7GS90</accession>
<keyword evidence="2" id="KW-1185">Reference proteome</keyword>
<name>A0A7J7GS90_CAMSI</name>
<protein>
    <submittedName>
        <fullName evidence="1">Uncharacterized protein</fullName>
    </submittedName>
</protein>
<reference evidence="1 2" key="2">
    <citation type="submission" date="2020-07" db="EMBL/GenBank/DDBJ databases">
        <title>Genome assembly of wild tea tree DASZ reveals pedigree and selection history of tea varieties.</title>
        <authorList>
            <person name="Zhang W."/>
        </authorList>
    </citation>
    <scope>NUCLEOTIDE SEQUENCE [LARGE SCALE GENOMIC DNA]</scope>
    <source>
        <strain evidence="2">cv. G240</strain>
        <tissue evidence="1">Leaf</tissue>
    </source>
</reference>
<dbReference type="Proteomes" id="UP000593564">
    <property type="component" value="Unassembled WGS sequence"/>
</dbReference>
<evidence type="ECO:0000313" key="1">
    <source>
        <dbReference type="EMBL" id="KAF5943307.1"/>
    </source>
</evidence>